<organism evidence="4 5">
    <name type="scientific">Kitasatospora cystarginea</name>
    <dbReference type="NCBI Taxonomy" id="58350"/>
    <lineage>
        <taxon>Bacteria</taxon>
        <taxon>Bacillati</taxon>
        <taxon>Actinomycetota</taxon>
        <taxon>Actinomycetes</taxon>
        <taxon>Kitasatosporales</taxon>
        <taxon>Streptomycetaceae</taxon>
        <taxon>Kitasatospora</taxon>
    </lineage>
</organism>
<dbReference type="Pfam" id="PF02371">
    <property type="entry name" value="Transposase_20"/>
    <property type="match status" value="1"/>
</dbReference>
<feature type="domain" description="Transposase IS116/IS110/IS902 C-terminal" evidence="3">
    <location>
        <begin position="285"/>
        <end position="367"/>
    </location>
</feature>
<sequence length="442" mass="48788">METEEIEAIEGLVERVAAIDVAKASGMVCMRLPHLAREGRRVQEVWNVAATTTAVLELGDRLLCQGVTRVVMEATGSYWKVFFFLLEARGLECWLVNAREVKNVPGRPKTDKLDAVWLAKLAERGMLRPSFVPPKPVRQLRDLTRTRTVLTEERSRHKQRVEKILEDAQVKLSTVATDIFGVSGRAMMEAMIAGERNPSVLAQMAKGRMAAKKDALALALTGQFEEHHAFLCRTLLDSIDHLTAQIDKLSERITRAIEELTAHDAGAAGHNRTAAGDRNRSSLVDRLDAIPGVGPTTAQILLAELGPDMSVFPTPDHLASWAKLCPRTIQSGTKTATGRTGKGNPWLKGVLGEAAMAASRTDTFLGARYRRIVKRRGHKKALVAVARTILVIVWHLINNPDTQYTDLGPDYHQRLIDPTRRTRDLVRQLAALGHQVTLTPAA</sequence>
<dbReference type="PANTHER" id="PTHR33055">
    <property type="entry name" value="TRANSPOSASE FOR INSERTION SEQUENCE ELEMENT IS1111A"/>
    <property type="match status" value="1"/>
</dbReference>
<keyword evidence="5" id="KW-1185">Reference proteome</keyword>
<comment type="caution">
    <text evidence="4">The sequence shown here is derived from an EMBL/GenBank/DDBJ whole genome shotgun (WGS) entry which is preliminary data.</text>
</comment>
<feature type="domain" description="Transposase IS110-like N-terminal" evidence="2">
    <location>
        <begin position="18"/>
        <end position="167"/>
    </location>
</feature>
<protein>
    <submittedName>
        <fullName evidence="4">IS110 family transposase</fullName>
    </submittedName>
</protein>
<evidence type="ECO:0000259" key="3">
    <source>
        <dbReference type="Pfam" id="PF02371"/>
    </source>
</evidence>
<dbReference type="InterPro" id="IPR047650">
    <property type="entry name" value="Transpos_IS110"/>
</dbReference>
<gene>
    <name evidence="4" type="ORF">GCM10010430_09720</name>
</gene>
<dbReference type="Pfam" id="PF01548">
    <property type="entry name" value="DEDD_Tnp_IS110"/>
    <property type="match status" value="1"/>
</dbReference>
<evidence type="ECO:0000259" key="2">
    <source>
        <dbReference type="Pfam" id="PF01548"/>
    </source>
</evidence>
<evidence type="ECO:0000256" key="1">
    <source>
        <dbReference type="SAM" id="Coils"/>
    </source>
</evidence>
<accession>A0ABN3DHK8</accession>
<dbReference type="PANTHER" id="PTHR33055:SF15">
    <property type="entry name" value="TRANSPOSASE-RELATED"/>
    <property type="match status" value="1"/>
</dbReference>
<evidence type="ECO:0000313" key="4">
    <source>
        <dbReference type="EMBL" id="GAA2231483.1"/>
    </source>
</evidence>
<keyword evidence="1" id="KW-0175">Coiled coil</keyword>
<feature type="coiled-coil region" evidence="1">
    <location>
        <begin position="232"/>
        <end position="259"/>
    </location>
</feature>
<dbReference type="EMBL" id="BAAATR010000003">
    <property type="protein sequence ID" value="GAA2231483.1"/>
    <property type="molecule type" value="Genomic_DNA"/>
</dbReference>
<dbReference type="NCBIfam" id="NF033542">
    <property type="entry name" value="transpos_IS110"/>
    <property type="match status" value="1"/>
</dbReference>
<dbReference type="InterPro" id="IPR003346">
    <property type="entry name" value="Transposase_20"/>
</dbReference>
<dbReference type="InterPro" id="IPR002525">
    <property type="entry name" value="Transp_IS110-like_N"/>
</dbReference>
<dbReference type="Proteomes" id="UP001500305">
    <property type="component" value="Unassembled WGS sequence"/>
</dbReference>
<reference evidence="4 5" key="1">
    <citation type="journal article" date="2019" name="Int. J. Syst. Evol. Microbiol.">
        <title>The Global Catalogue of Microorganisms (GCM) 10K type strain sequencing project: providing services to taxonomists for standard genome sequencing and annotation.</title>
        <authorList>
            <consortium name="The Broad Institute Genomics Platform"/>
            <consortium name="The Broad Institute Genome Sequencing Center for Infectious Disease"/>
            <person name="Wu L."/>
            <person name="Ma J."/>
        </authorList>
    </citation>
    <scope>NUCLEOTIDE SEQUENCE [LARGE SCALE GENOMIC DNA]</scope>
    <source>
        <strain evidence="4 5">JCM 7356</strain>
    </source>
</reference>
<proteinExistence type="predicted"/>
<evidence type="ECO:0000313" key="5">
    <source>
        <dbReference type="Proteomes" id="UP001500305"/>
    </source>
</evidence>
<name>A0ABN3DHK8_9ACTN</name>